<dbReference type="GO" id="GO:0005634">
    <property type="term" value="C:nucleus"/>
    <property type="evidence" value="ECO:0007669"/>
    <property type="project" value="UniProtKB-SubCell"/>
</dbReference>
<dbReference type="InterPro" id="IPR018848">
    <property type="entry name" value="WIYLD_domain"/>
</dbReference>
<keyword evidence="5" id="KW-0479">Metal-binding</keyword>
<evidence type="ECO:0000256" key="6">
    <source>
        <dbReference type="ARBA" id="ARBA00022833"/>
    </source>
</evidence>
<proteinExistence type="predicted"/>
<feature type="non-terminal residue" evidence="12">
    <location>
        <position position="1"/>
    </location>
</feature>
<evidence type="ECO:0000256" key="7">
    <source>
        <dbReference type="ARBA" id="ARBA00023242"/>
    </source>
</evidence>
<dbReference type="CDD" id="cd10538">
    <property type="entry name" value="SET_SETDB-like"/>
    <property type="match status" value="1"/>
</dbReference>
<feature type="domain" description="SET" evidence="10">
    <location>
        <begin position="650"/>
        <end position="786"/>
    </location>
</feature>
<sequence length="822" mass="92145">LNLQLWRSPHHSPLLFFLFHLLPSCEQDNHSAWDLRSLLSLTHTLSVSLCSTGGSEGSHFGQSTMPPNPRVVEVFRTMREIGFKDEVVKPVLKRLLKLYDKKIELIEEDNYRVLLDALLEDQEGSGNKKPVDEATIDEDIQDEEPPPQPLKRLRPLRIRDQEGMVSPSSGNHSPQTNGTLLEQSDLEDRDPTSTNSMQTNISPQHPDASTGSQPLSAQRSSSQQQVTDRNANKGKEPMSSQVPARDKRPLDLGEKSIRIDSPRKRKVPDANALIVPKDEPVTEEMPLNERPLAVIGPDSIDYNNADHGDQTSKPSSNLEIASSPLGEVKISLSCQPLLERPDFHMPTLDELLKSVEEKYLRHKLLDPNFSLMQIMKDMCQCFVELATDSSHESQERGVTNETHSDDMSRNSGASNALCLVGTDVNKGAPSDSSVDPELQVPSLVHSLDNHVIPNGGDVNGFGTRLGDSESCSLAVVPRFQTGCDELRSLHDLNDITKGEEVVEIPWVNEVNNECPPSFHYIPGNLVFQNARVKFTLSQITADHCCASCVGNCLSSSSPCVCVAETLYGYAYTPDGLLKEDFLKECISMTRDPQLQCLSSCTDCPLERSRNEEMLEPCKGHLNRKFIKECWRKCGCHKQCGNRVVQRGIRHKLQVFFTTDGKGWGLKTLEKLPKGAFICEYIGEILTIKEGHERTMQNSTITKTENPPSVPLDAYWNLKGALKDDEYLCLDASDYGNVARFINHRCLDANLIEIPVKIETPDHHYYHLAFFTTREVDASEELTWDYGIDFDGNDQPFKNFQCKCGSKFCRNMQRTNRSRHLAS</sequence>
<dbReference type="Pfam" id="PF05033">
    <property type="entry name" value="Pre-SET"/>
    <property type="match status" value="1"/>
</dbReference>
<evidence type="ECO:0000256" key="5">
    <source>
        <dbReference type="ARBA" id="ARBA00022723"/>
    </source>
</evidence>
<feature type="region of interest" description="Disordered" evidence="8">
    <location>
        <begin position="390"/>
        <end position="410"/>
    </location>
</feature>
<dbReference type="InterPro" id="IPR007728">
    <property type="entry name" value="Pre-SET_dom"/>
</dbReference>
<feature type="region of interest" description="Disordered" evidence="8">
    <location>
        <begin position="123"/>
        <end position="278"/>
    </location>
</feature>
<organism evidence="12 13">
    <name type="scientific">Linum tenue</name>
    <dbReference type="NCBI Taxonomy" id="586396"/>
    <lineage>
        <taxon>Eukaryota</taxon>
        <taxon>Viridiplantae</taxon>
        <taxon>Streptophyta</taxon>
        <taxon>Embryophyta</taxon>
        <taxon>Tracheophyta</taxon>
        <taxon>Spermatophyta</taxon>
        <taxon>Magnoliopsida</taxon>
        <taxon>eudicotyledons</taxon>
        <taxon>Gunneridae</taxon>
        <taxon>Pentapetalae</taxon>
        <taxon>rosids</taxon>
        <taxon>fabids</taxon>
        <taxon>Malpighiales</taxon>
        <taxon>Linaceae</taxon>
        <taxon>Linum</taxon>
    </lineage>
</organism>
<evidence type="ECO:0000256" key="9">
    <source>
        <dbReference type="SAM" id="SignalP"/>
    </source>
</evidence>
<evidence type="ECO:0000256" key="4">
    <source>
        <dbReference type="ARBA" id="ARBA00022679"/>
    </source>
</evidence>
<feature type="chain" id="PRO_5043370402" evidence="9">
    <location>
        <begin position="28"/>
        <end position="822"/>
    </location>
</feature>
<protein>
    <submittedName>
        <fullName evidence="12">Uncharacterized protein</fullName>
    </submittedName>
</protein>
<reference evidence="12" key="1">
    <citation type="submission" date="2022-08" db="EMBL/GenBank/DDBJ databases">
        <authorList>
            <person name="Gutierrez-Valencia J."/>
        </authorList>
    </citation>
    <scope>NUCLEOTIDE SEQUENCE</scope>
</reference>
<comment type="subcellular location">
    <subcellularLocation>
        <location evidence="2">Chromosome</location>
    </subcellularLocation>
    <subcellularLocation>
        <location evidence="1">Nucleus</location>
    </subcellularLocation>
</comment>
<evidence type="ECO:0000259" key="10">
    <source>
        <dbReference type="PROSITE" id="PS50280"/>
    </source>
</evidence>
<feature type="compositionally biased region" description="Basic and acidic residues" evidence="8">
    <location>
        <begin position="244"/>
        <end position="262"/>
    </location>
</feature>
<dbReference type="PROSITE" id="PS51580">
    <property type="entry name" value="SAM_MT43_3"/>
    <property type="match status" value="1"/>
</dbReference>
<dbReference type="Pfam" id="PF10440">
    <property type="entry name" value="WIYLD"/>
    <property type="match status" value="1"/>
</dbReference>
<dbReference type="PROSITE" id="PS50280">
    <property type="entry name" value="SET"/>
    <property type="match status" value="1"/>
</dbReference>
<dbReference type="Gene3D" id="1.10.8.850">
    <property type="entry name" value="Histone-lysine N methyltransferase , C-terminal domain-like"/>
    <property type="match status" value="1"/>
</dbReference>
<evidence type="ECO:0000256" key="2">
    <source>
        <dbReference type="ARBA" id="ARBA00004286"/>
    </source>
</evidence>
<dbReference type="AlphaFoldDB" id="A0AAV0LKH4"/>
<dbReference type="Pfam" id="PF00856">
    <property type="entry name" value="SET"/>
    <property type="match status" value="1"/>
</dbReference>
<keyword evidence="7" id="KW-0539">Nucleus</keyword>
<dbReference type="Proteomes" id="UP001154282">
    <property type="component" value="Unassembled WGS sequence"/>
</dbReference>
<dbReference type="InterPro" id="IPR046341">
    <property type="entry name" value="SET_dom_sf"/>
</dbReference>
<dbReference type="FunFam" id="2.170.270.10:FF:000046">
    <property type="entry name" value="SET-domain containing protein lysine methyltransferase family protein"/>
    <property type="match status" value="1"/>
</dbReference>
<feature type="compositionally biased region" description="Polar residues" evidence="8">
    <location>
        <begin position="192"/>
        <end position="229"/>
    </location>
</feature>
<dbReference type="InterPro" id="IPR025776">
    <property type="entry name" value="SUVR4/1/2"/>
</dbReference>
<dbReference type="Gene3D" id="2.170.270.10">
    <property type="entry name" value="SET domain"/>
    <property type="match status" value="1"/>
</dbReference>
<keyword evidence="4" id="KW-0808">Transferase</keyword>
<evidence type="ECO:0000313" key="13">
    <source>
        <dbReference type="Proteomes" id="UP001154282"/>
    </source>
</evidence>
<keyword evidence="13" id="KW-1185">Reference proteome</keyword>
<dbReference type="GO" id="GO:0042054">
    <property type="term" value="F:histone methyltransferase activity"/>
    <property type="evidence" value="ECO:0007669"/>
    <property type="project" value="InterPro"/>
</dbReference>
<dbReference type="InterPro" id="IPR043017">
    <property type="entry name" value="WIYLD_dom_sf"/>
</dbReference>
<dbReference type="SMART" id="SM00468">
    <property type="entry name" value="PreSET"/>
    <property type="match status" value="1"/>
</dbReference>
<evidence type="ECO:0000256" key="1">
    <source>
        <dbReference type="ARBA" id="ARBA00004123"/>
    </source>
</evidence>
<dbReference type="PANTHER" id="PTHR46450">
    <property type="entry name" value="INACTIVE HISTONE-LYSINE N-METHYLTRANSFERASE SUVR1-RELATED"/>
    <property type="match status" value="1"/>
</dbReference>
<accession>A0AAV0LKH4</accession>
<dbReference type="GO" id="GO:0008270">
    <property type="term" value="F:zinc ion binding"/>
    <property type="evidence" value="ECO:0007669"/>
    <property type="project" value="InterPro"/>
</dbReference>
<feature type="compositionally biased region" description="Polar residues" evidence="8">
    <location>
        <begin position="166"/>
        <end position="182"/>
    </location>
</feature>
<dbReference type="SUPFAM" id="SSF82199">
    <property type="entry name" value="SET domain"/>
    <property type="match status" value="1"/>
</dbReference>
<feature type="signal peptide" evidence="9">
    <location>
        <begin position="1"/>
        <end position="27"/>
    </location>
</feature>
<dbReference type="SMART" id="SM00317">
    <property type="entry name" value="SET"/>
    <property type="match status" value="1"/>
</dbReference>
<dbReference type="EMBL" id="CAMGYJ010000006">
    <property type="protein sequence ID" value="CAI0434596.1"/>
    <property type="molecule type" value="Genomic_DNA"/>
</dbReference>
<dbReference type="PANTHER" id="PTHR46450:SF1">
    <property type="entry name" value="INACTIVE HISTONE-LYSINE N-METHYLTRANSFERASE SUVR1-RELATED"/>
    <property type="match status" value="1"/>
</dbReference>
<feature type="compositionally biased region" description="Acidic residues" evidence="8">
    <location>
        <begin position="134"/>
        <end position="145"/>
    </location>
</feature>
<evidence type="ECO:0000313" key="12">
    <source>
        <dbReference type="EMBL" id="CAI0434596.1"/>
    </source>
</evidence>
<evidence type="ECO:0000256" key="3">
    <source>
        <dbReference type="ARBA" id="ARBA00022454"/>
    </source>
</evidence>
<keyword evidence="6" id="KW-0862">Zinc</keyword>
<dbReference type="PROSITE" id="PS50867">
    <property type="entry name" value="PRE_SET"/>
    <property type="match status" value="1"/>
</dbReference>
<gene>
    <name evidence="12" type="ORF">LITE_LOCUS24321</name>
</gene>
<feature type="region of interest" description="Disordered" evidence="8">
    <location>
        <begin position="299"/>
        <end position="319"/>
    </location>
</feature>
<keyword evidence="9" id="KW-0732">Signal</keyword>
<evidence type="ECO:0000256" key="8">
    <source>
        <dbReference type="SAM" id="MobiDB-lite"/>
    </source>
</evidence>
<evidence type="ECO:0000259" key="11">
    <source>
        <dbReference type="PROSITE" id="PS50867"/>
    </source>
</evidence>
<feature type="domain" description="Pre-SET" evidence="11">
    <location>
        <begin position="544"/>
        <end position="647"/>
    </location>
</feature>
<name>A0AAV0LKH4_9ROSI</name>
<comment type="caution">
    <text evidence="12">The sequence shown here is derived from an EMBL/GenBank/DDBJ whole genome shotgun (WGS) entry which is preliminary data.</text>
</comment>
<dbReference type="InterPro" id="IPR001214">
    <property type="entry name" value="SET_dom"/>
</dbReference>
<dbReference type="GO" id="GO:0005694">
    <property type="term" value="C:chromosome"/>
    <property type="evidence" value="ECO:0007669"/>
    <property type="project" value="UniProtKB-SubCell"/>
</dbReference>
<keyword evidence="3" id="KW-0158">Chromosome</keyword>